<feature type="domain" description="Mechanosensitive ion channel MscS" evidence="10">
    <location>
        <begin position="440"/>
        <end position="504"/>
    </location>
</feature>
<dbReference type="Gene3D" id="1.10.287.1260">
    <property type="match status" value="1"/>
</dbReference>
<evidence type="ECO:0000256" key="1">
    <source>
        <dbReference type="ARBA" id="ARBA00004651"/>
    </source>
</evidence>
<evidence type="ECO:0000256" key="5">
    <source>
        <dbReference type="ARBA" id="ARBA00022989"/>
    </source>
</evidence>
<dbReference type="InterPro" id="IPR006685">
    <property type="entry name" value="MscS_channel_2nd"/>
</dbReference>
<dbReference type="Gene3D" id="3.30.70.100">
    <property type="match status" value="1"/>
</dbReference>
<evidence type="ECO:0000313" key="13">
    <source>
        <dbReference type="Proteomes" id="UP000530571"/>
    </source>
</evidence>
<comment type="caution">
    <text evidence="12">The sequence shown here is derived from an EMBL/GenBank/DDBJ whole genome shotgun (WGS) entry which is preliminary data.</text>
</comment>
<dbReference type="InterPro" id="IPR010920">
    <property type="entry name" value="LSM_dom_sf"/>
</dbReference>
<evidence type="ECO:0000256" key="9">
    <source>
        <dbReference type="SAM" id="SignalP"/>
    </source>
</evidence>
<keyword evidence="6 8" id="KW-0472">Membrane</keyword>
<keyword evidence="4 8" id="KW-0812">Transmembrane</keyword>
<dbReference type="GO" id="GO:0008381">
    <property type="term" value="F:mechanosensitive monoatomic ion channel activity"/>
    <property type="evidence" value="ECO:0007669"/>
    <property type="project" value="UniProtKB-ARBA"/>
</dbReference>
<accession>A0A7W6KIC9</accession>
<protein>
    <submittedName>
        <fullName evidence="12">MscS family membrane protein</fullName>
    </submittedName>
</protein>
<dbReference type="Proteomes" id="UP000530571">
    <property type="component" value="Unassembled WGS sequence"/>
</dbReference>
<comment type="similarity">
    <text evidence="2">Belongs to the MscS (TC 1.A.23) family.</text>
</comment>
<feature type="chain" id="PRO_5030725029" evidence="9">
    <location>
        <begin position="25"/>
        <end position="644"/>
    </location>
</feature>
<dbReference type="SUPFAM" id="SSF50182">
    <property type="entry name" value="Sm-like ribonucleoproteins"/>
    <property type="match status" value="1"/>
</dbReference>
<feature type="transmembrane region" description="Helical" evidence="8">
    <location>
        <begin position="345"/>
        <end position="368"/>
    </location>
</feature>
<comment type="subcellular location">
    <subcellularLocation>
        <location evidence="1">Cell membrane</location>
        <topology evidence="1">Multi-pass membrane protein</topology>
    </subcellularLocation>
</comment>
<dbReference type="InterPro" id="IPR011014">
    <property type="entry name" value="MscS_channel_TM-2"/>
</dbReference>
<dbReference type="SUPFAM" id="SSF82861">
    <property type="entry name" value="Mechanosensitive channel protein MscS (YggB), transmembrane region"/>
    <property type="match status" value="1"/>
</dbReference>
<dbReference type="EMBL" id="JACIDZ010000004">
    <property type="protein sequence ID" value="MBB4121723.1"/>
    <property type="molecule type" value="Genomic_DNA"/>
</dbReference>
<evidence type="ECO:0000259" key="11">
    <source>
        <dbReference type="Pfam" id="PF21082"/>
    </source>
</evidence>
<dbReference type="InterPro" id="IPR023408">
    <property type="entry name" value="MscS_beta-dom_sf"/>
</dbReference>
<dbReference type="Pfam" id="PF00924">
    <property type="entry name" value="MS_channel_2nd"/>
    <property type="match status" value="1"/>
</dbReference>
<feature type="transmembrane region" description="Helical" evidence="8">
    <location>
        <begin position="276"/>
        <end position="296"/>
    </location>
</feature>
<dbReference type="GO" id="GO:0005886">
    <property type="term" value="C:plasma membrane"/>
    <property type="evidence" value="ECO:0007669"/>
    <property type="project" value="UniProtKB-SubCell"/>
</dbReference>
<feature type="domain" description="Mechanosensitive ion channel MscS C-terminal" evidence="11">
    <location>
        <begin position="515"/>
        <end position="598"/>
    </location>
</feature>
<keyword evidence="13" id="KW-1185">Reference proteome</keyword>
<gene>
    <name evidence="12" type="ORF">GGR30_001641</name>
</gene>
<dbReference type="Pfam" id="PF21082">
    <property type="entry name" value="MS_channel_3rd"/>
    <property type="match status" value="1"/>
</dbReference>
<reference evidence="12 13" key="1">
    <citation type="submission" date="2020-08" db="EMBL/GenBank/DDBJ databases">
        <title>Genomic Encyclopedia of Type Strains, Phase IV (KMG-IV): sequencing the most valuable type-strain genomes for metagenomic binning, comparative biology and taxonomic classification.</title>
        <authorList>
            <person name="Goeker M."/>
        </authorList>
    </citation>
    <scope>NUCLEOTIDE SEQUENCE [LARGE SCALE GENOMIC DNA]</scope>
    <source>
        <strain evidence="12 13">DSM 28101</strain>
    </source>
</reference>
<organism evidence="12 13">
    <name type="scientific">Martelella radicis</name>
    <dbReference type="NCBI Taxonomy" id="1397476"/>
    <lineage>
        <taxon>Bacteria</taxon>
        <taxon>Pseudomonadati</taxon>
        <taxon>Pseudomonadota</taxon>
        <taxon>Alphaproteobacteria</taxon>
        <taxon>Hyphomicrobiales</taxon>
        <taxon>Aurantimonadaceae</taxon>
        <taxon>Martelella</taxon>
    </lineage>
</organism>
<dbReference type="SUPFAM" id="SSF82689">
    <property type="entry name" value="Mechanosensitive channel protein MscS (YggB), C-terminal domain"/>
    <property type="match status" value="1"/>
</dbReference>
<sequence length="644" mass="71465">MLVLALLFASLSALQPGSVAPAHAQEIRTQPQEEQQATAAELVQEIIDDAGDNEGLKSRYQRLVTNPISPPDTRSPRATLESFLVIMQAANKLWLGVRDEFFANDDFFISPDDKEQLVLVQSLLGKAAQTMDLSGVPAASRERFSIETVLQLQEVFDRIYLPPLDDVPGFPAGSNARTNDLDAPLPDRWIIPGTSLTIALMKEGPQSGQYLFTAATVDEIPDDYEALQSLPIIADKGEDLYQYYIYTPGNLVAPQWYQYVLNGPDWLQSTFGGQAYWQWIALALTVIVLMLALAFYTRWNNRRAVPLDPAARQSRRLAPPILIILAANLFHYLCEEQINITGELLQMLTTVISAIVWTTAAWLTYQVLQTIYLWTIRNPAVNNASLDASLVRTGFRVASFMVAIVVLGYGATRIGIPIYGVVAGLGVGGLAIALAAQPTLENFISGLILYADRIVRVGDFFQFSDTAGTVEEIGIRSTRIRALDRTLIIVANAELVKHKITNYSQRDVFLFRHKVGVRYETDSETLHKVRDGIHAALEAHESVLESPLRVRLVEYGDFAILFDIYANISATDINAFLEVQEELLIAIREVIEGNGASFAFPSSTVYLSRDQLPEQKTVDIVENKSDEERPNGAPEEKAYPVDET</sequence>
<keyword evidence="3" id="KW-1003">Cell membrane</keyword>
<dbReference type="PANTHER" id="PTHR30566:SF5">
    <property type="entry name" value="MECHANOSENSITIVE ION CHANNEL PROTEIN 1, MITOCHONDRIAL-RELATED"/>
    <property type="match status" value="1"/>
</dbReference>
<evidence type="ECO:0000256" key="7">
    <source>
        <dbReference type="SAM" id="MobiDB-lite"/>
    </source>
</evidence>
<dbReference type="InterPro" id="IPR049278">
    <property type="entry name" value="MS_channel_C"/>
</dbReference>
<evidence type="ECO:0000256" key="8">
    <source>
        <dbReference type="SAM" id="Phobius"/>
    </source>
</evidence>
<keyword evidence="5 8" id="KW-1133">Transmembrane helix</keyword>
<evidence type="ECO:0000256" key="3">
    <source>
        <dbReference type="ARBA" id="ARBA00022475"/>
    </source>
</evidence>
<evidence type="ECO:0000256" key="4">
    <source>
        <dbReference type="ARBA" id="ARBA00022692"/>
    </source>
</evidence>
<evidence type="ECO:0000256" key="6">
    <source>
        <dbReference type="ARBA" id="ARBA00023136"/>
    </source>
</evidence>
<feature type="transmembrane region" description="Helical" evidence="8">
    <location>
        <begin position="416"/>
        <end position="436"/>
    </location>
</feature>
<dbReference type="RefSeq" id="WP_183484611.1">
    <property type="nucleotide sequence ID" value="NZ_JACIDZ010000004.1"/>
</dbReference>
<dbReference type="PANTHER" id="PTHR30566">
    <property type="entry name" value="YNAI-RELATED MECHANOSENSITIVE ION CHANNEL"/>
    <property type="match status" value="1"/>
</dbReference>
<feature type="region of interest" description="Disordered" evidence="7">
    <location>
        <begin position="617"/>
        <end position="644"/>
    </location>
</feature>
<feature type="signal peptide" evidence="9">
    <location>
        <begin position="1"/>
        <end position="24"/>
    </location>
</feature>
<evidence type="ECO:0000259" key="10">
    <source>
        <dbReference type="Pfam" id="PF00924"/>
    </source>
</evidence>
<name>A0A7W6KIC9_9HYPH</name>
<proteinExistence type="inferred from homology"/>
<dbReference type="InterPro" id="IPR011066">
    <property type="entry name" value="MscS_channel_C_sf"/>
</dbReference>
<evidence type="ECO:0000256" key="2">
    <source>
        <dbReference type="ARBA" id="ARBA00008017"/>
    </source>
</evidence>
<dbReference type="Gene3D" id="2.30.30.60">
    <property type="match status" value="1"/>
</dbReference>
<keyword evidence="9" id="KW-0732">Signal</keyword>
<evidence type="ECO:0000313" key="12">
    <source>
        <dbReference type="EMBL" id="MBB4121723.1"/>
    </source>
</evidence>
<feature type="transmembrane region" description="Helical" evidence="8">
    <location>
        <begin position="389"/>
        <end position="410"/>
    </location>
</feature>
<dbReference type="AlphaFoldDB" id="A0A7W6KIC9"/>